<comment type="similarity">
    <text evidence="1">Belongs to the cytidine and deoxycytidylate deaminase family. ADAT2 subfamily.</text>
</comment>
<dbReference type="CDD" id="cd01285">
    <property type="entry name" value="nucleoside_deaminase"/>
    <property type="match status" value="1"/>
</dbReference>
<dbReference type="PROSITE" id="PS00903">
    <property type="entry name" value="CYT_DCMP_DEAMINASES_1"/>
    <property type="match status" value="1"/>
</dbReference>
<dbReference type="EMBL" id="QFZK01000001">
    <property type="protein sequence ID" value="RFO98626.1"/>
    <property type="molecule type" value="Genomic_DNA"/>
</dbReference>
<dbReference type="SUPFAM" id="SSF53927">
    <property type="entry name" value="Cytidine deaminase-like"/>
    <property type="match status" value="1"/>
</dbReference>
<evidence type="ECO:0000256" key="4">
    <source>
        <dbReference type="ARBA" id="ARBA00022723"/>
    </source>
</evidence>
<dbReference type="NCBIfam" id="NF008113">
    <property type="entry name" value="PRK10860.1"/>
    <property type="match status" value="1"/>
</dbReference>
<dbReference type="AlphaFoldDB" id="A0A3E1RGW8"/>
<dbReference type="PANTHER" id="PTHR11079:SF202">
    <property type="entry name" value="TRNA-SPECIFIC ADENOSINE DEAMINASE"/>
    <property type="match status" value="1"/>
</dbReference>
<feature type="region of interest" description="Disordered" evidence="9">
    <location>
        <begin position="331"/>
        <end position="350"/>
    </location>
</feature>
<evidence type="ECO:0000256" key="8">
    <source>
        <dbReference type="HAMAP-Rule" id="MF_00972"/>
    </source>
</evidence>
<feature type="binding site" evidence="8">
    <location>
        <position position="91"/>
    </location>
    <ligand>
        <name>Zn(2+)</name>
        <dbReference type="ChEBI" id="CHEBI:29105"/>
        <note>catalytic</note>
    </ligand>
</feature>
<feature type="binding site" evidence="8">
    <location>
        <position position="94"/>
    </location>
    <ligand>
        <name>Zn(2+)</name>
        <dbReference type="ChEBI" id="CHEBI:29105"/>
        <note>catalytic</note>
    </ligand>
</feature>
<dbReference type="Pfam" id="PF00383">
    <property type="entry name" value="dCMP_cyt_deam_1"/>
    <property type="match status" value="1"/>
</dbReference>
<dbReference type="SUPFAM" id="SSF53474">
    <property type="entry name" value="alpha/beta-Hydrolases"/>
    <property type="match status" value="1"/>
</dbReference>
<comment type="caution">
    <text evidence="11">The sequence shown here is derived from an EMBL/GenBank/DDBJ whole genome shotgun (WGS) entry which is preliminary data.</text>
</comment>
<keyword evidence="3 8" id="KW-0819">tRNA processing</keyword>
<dbReference type="PANTHER" id="PTHR11079">
    <property type="entry name" value="CYTOSINE DEAMINASE FAMILY MEMBER"/>
    <property type="match status" value="1"/>
</dbReference>
<name>A0A3E1RGW8_9BURK</name>
<protein>
    <recommendedName>
        <fullName evidence="8">tRNA-specific adenosine deaminase</fullName>
        <ecNumber evidence="8">3.5.4.33</ecNumber>
    </recommendedName>
</protein>
<comment type="subunit">
    <text evidence="2 8">Homodimer.</text>
</comment>
<keyword evidence="12" id="KW-1185">Reference proteome</keyword>
<dbReference type="InterPro" id="IPR028883">
    <property type="entry name" value="tRNA_aden_deaminase"/>
</dbReference>
<dbReference type="Gene3D" id="3.40.50.1820">
    <property type="entry name" value="alpha/beta hydrolase"/>
    <property type="match status" value="1"/>
</dbReference>
<comment type="function">
    <text evidence="8">Catalyzes the deamination of adenosine to inosine at the wobble position 34 of tRNA(Arg2).</text>
</comment>
<dbReference type="InterPro" id="IPR002125">
    <property type="entry name" value="CMP_dCMP_dom"/>
</dbReference>
<evidence type="ECO:0000256" key="3">
    <source>
        <dbReference type="ARBA" id="ARBA00022694"/>
    </source>
</evidence>
<dbReference type="InterPro" id="IPR016193">
    <property type="entry name" value="Cytidine_deaminase-like"/>
</dbReference>
<dbReference type="GO" id="GO:0002100">
    <property type="term" value="P:tRNA wobble adenosine to inosine editing"/>
    <property type="evidence" value="ECO:0007669"/>
    <property type="project" value="UniProtKB-UniRule"/>
</dbReference>
<evidence type="ECO:0000256" key="9">
    <source>
        <dbReference type="SAM" id="MobiDB-lite"/>
    </source>
</evidence>
<comment type="cofactor">
    <cofactor evidence="8">
        <name>Zn(2+)</name>
        <dbReference type="ChEBI" id="CHEBI:29105"/>
    </cofactor>
    <text evidence="8">Binds 1 zinc ion per subunit.</text>
</comment>
<sequence>MPHTADAASPQDAAFMQLALRLADEAAVAGEVPVGAVVVKDGVVIGSGRNSPIQSCDPTAHAEINALRAAAQALGNYRLDDCTLYVTLEPCAMCCGAMLHSRLQRVVFGAPDSKTGCAGSVLDLFAQARLNHQTAVQGQVLSQQAALQLQDFFRSRRAEQRDGATPVREDALRTPESCFTQLLDFPWQPHYVSDLPSLDGLRLHYLDEGSEASQEVYLVLHPIPGWSYNMRSTIAGLIGPGRRVVAPDLIGFGRSDKPKREAFHNPDWHLRCLQELIERLELHNLVLVAPDASHPLVQNLTTNPQYRIQGLLVQPPKPDAGDASALAALAAPYPDKGHRAAERAFHPKRK</sequence>
<dbReference type="InterPro" id="IPR029058">
    <property type="entry name" value="AB_hydrolase_fold"/>
</dbReference>
<dbReference type="PROSITE" id="PS51747">
    <property type="entry name" value="CYT_DCMP_DEAMINASES_2"/>
    <property type="match status" value="1"/>
</dbReference>
<keyword evidence="6 8" id="KW-0862">Zinc</keyword>
<feature type="binding site" evidence="8">
    <location>
        <position position="61"/>
    </location>
    <ligand>
        <name>Zn(2+)</name>
        <dbReference type="ChEBI" id="CHEBI:29105"/>
        <note>catalytic</note>
    </ligand>
</feature>
<organism evidence="11 12">
    <name type="scientific">Rhodoferax lacus</name>
    <dbReference type="NCBI Taxonomy" id="2184758"/>
    <lineage>
        <taxon>Bacteria</taxon>
        <taxon>Pseudomonadati</taxon>
        <taxon>Pseudomonadota</taxon>
        <taxon>Betaproteobacteria</taxon>
        <taxon>Burkholderiales</taxon>
        <taxon>Comamonadaceae</taxon>
        <taxon>Rhodoferax</taxon>
    </lineage>
</organism>
<dbReference type="OrthoDB" id="9802676at2"/>
<dbReference type="EC" id="3.5.4.33" evidence="8"/>
<dbReference type="GO" id="GO:0052717">
    <property type="term" value="F:tRNA-specific adenosine-34 deaminase activity"/>
    <property type="evidence" value="ECO:0007669"/>
    <property type="project" value="UniProtKB-UniRule"/>
</dbReference>
<dbReference type="Gene3D" id="3.40.140.10">
    <property type="entry name" value="Cytidine Deaminase, domain 2"/>
    <property type="match status" value="1"/>
</dbReference>
<proteinExistence type="inferred from homology"/>
<dbReference type="GO" id="GO:0008270">
    <property type="term" value="F:zinc ion binding"/>
    <property type="evidence" value="ECO:0007669"/>
    <property type="project" value="UniProtKB-UniRule"/>
</dbReference>
<dbReference type="InterPro" id="IPR016192">
    <property type="entry name" value="APOBEC/CMP_deaminase_Zn-bd"/>
</dbReference>
<feature type="active site" description="Proton donor" evidence="8">
    <location>
        <position position="63"/>
    </location>
</feature>
<dbReference type="FunFam" id="3.40.140.10:FF:000005">
    <property type="entry name" value="tRNA-specific adenosine deaminase"/>
    <property type="match status" value="1"/>
</dbReference>
<dbReference type="RefSeq" id="WP_117173409.1">
    <property type="nucleotide sequence ID" value="NZ_QFZK01000001.1"/>
</dbReference>
<evidence type="ECO:0000313" key="12">
    <source>
        <dbReference type="Proteomes" id="UP000260665"/>
    </source>
</evidence>
<evidence type="ECO:0000256" key="6">
    <source>
        <dbReference type="ARBA" id="ARBA00022833"/>
    </source>
</evidence>
<comment type="catalytic activity">
    <reaction evidence="7 8">
        <text>adenosine(34) in tRNA + H2O + H(+) = inosine(34) in tRNA + NH4(+)</text>
        <dbReference type="Rhea" id="RHEA:43168"/>
        <dbReference type="Rhea" id="RHEA-COMP:10373"/>
        <dbReference type="Rhea" id="RHEA-COMP:10374"/>
        <dbReference type="ChEBI" id="CHEBI:15377"/>
        <dbReference type="ChEBI" id="CHEBI:15378"/>
        <dbReference type="ChEBI" id="CHEBI:28938"/>
        <dbReference type="ChEBI" id="CHEBI:74411"/>
        <dbReference type="ChEBI" id="CHEBI:82852"/>
        <dbReference type="EC" id="3.5.4.33"/>
    </reaction>
</comment>
<evidence type="ECO:0000256" key="2">
    <source>
        <dbReference type="ARBA" id="ARBA00011738"/>
    </source>
</evidence>
<evidence type="ECO:0000256" key="1">
    <source>
        <dbReference type="ARBA" id="ARBA00010669"/>
    </source>
</evidence>
<keyword evidence="5 8" id="KW-0378">Hydrolase</keyword>
<reference evidence="11 12" key="1">
    <citation type="submission" date="2018-05" db="EMBL/GenBank/DDBJ databases">
        <title>Rhodoferax soyangensis sp.nov., isolated from an oligotrophic freshwater lake.</title>
        <authorList>
            <person name="Park M."/>
        </authorList>
    </citation>
    <scope>NUCLEOTIDE SEQUENCE [LARGE SCALE GENOMIC DNA]</scope>
    <source>
        <strain evidence="11 12">IMCC26218</strain>
    </source>
</reference>
<gene>
    <name evidence="8" type="primary">tadA</name>
    <name evidence="11" type="ORF">DIC66_01710</name>
</gene>
<feature type="domain" description="CMP/dCMP-type deaminase" evidence="10">
    <location>
        <begin position="10"/>
        <end position="122"/>
    </location>
</feature>
<dbReference type="Pfam" id="PF00561">
    <property type="entry name" value="Abhydrolase_1"/>
    <property type="match status" value="1"/>
</dbReference>
<evidence type="ECO:0000256" key="5">
    <source>
        <dbReference type="ARBA" id="ARBA00022801"/>
    </source>
</evidence>
<feature type="compositionally biased region" description="Basic and acidic residues" evidence="9">
    <location>
        <begin position="335"/>
        <end position="350"/>
    </location>
</feature>
<dbReference type="Proteomes" id="UP000260665">
    <property type="component" value="Unassembled WGS sequence"/>
</dbReference>
<evidence type="ECO:0000313" key="11">
    <source>
        <dbReference type="EMBL" id="RFO98626.1"/>
    </source>
</evidence>
<evidence type="ECO:0000256" key="7">
    <source>
        <dbReference type="ARBA" id="ARBA00048045"/>
    </source>
</evidence>
<dbReference type="InterPro" id="IPR000073">
    <property type="entry name" value="AB_hydrolase_1"/>
</dbReference>
<evidence type="ECO:0000259" key="10">
    <source>
        <dbReference type="PROSITE" id="PS51747"/>
    </source>
</evidence>
<dbReference type="HAMAP" id="MF_00972">
    <property type="entry name" value="tRNA_aden_deaminase"/>
    <property type="match status" value="1"/>
</dbReference>
<accession>A0A3E1RGW8</accession>
<keyword evidence="4 8" id="KW-0479">Metal-binding</keyword>